<reference evidence="8" key="1">
    <citation type="journal article" date="2020" name="PLoS Negl. Trop. Dis.">
        <title>High-quality nuclear genome for Sarcoptes scabiei-A critical resource for a neglected parasite.</title>
        <authorList>
            <person name="Korhonen P.K."/>
            <person name="Gasser R.B."/>
            <person name="Ma G."/>
            <person name="Wang T."/>
            <person name="Stroehlein A.J."/>
            <person name="Young N.D."/>
            <person name="Ang C.S."/>
            <person name="Fernando D.D."/>
            <person name="Lu H.C."/>
            <person name="Taylor S."/>
            <person name="Reynolds S.L."/>
            <person name="Mofiz E."/>
            <person name="Najaraj S.H."/>
            <person name="Gowda H."/>
            <person name="Madugundu A."/>
            <person name="Renuse S."/>
            <person name="Holt D."/>
            <person name="Pandey A."/>
            <person name="Papenfuss A.T."/>
            <person name="Fischer K."/>
        </authorList>
    </citation>
    <scope>NUCLEOTIDE SEQUENCE [LARGE SCALE GENOMIC DNA]</scope>
</reference>
<dbReference type="SUPFAM" id="SSF50044">
    <property type="entry name" value="SH3-domain"/>
    <property type="match status" value="1"/>
</dbReference>
<protein>
    <submittedName>
        <fullName evidence="6">Putative peroxisomal membrane protein PEX13</fullName>
    </submittedName>
</protein>
<dbReference type="Proteomes" id="UP000070412">
    <property type="component" value="Unassembled WGS sequence"/>
</dbReference>
<keyword evidence="8" id="KW-1185">Reference proteome</keyword>
<evidence type="ECO:0000256" key="2">
    <source>
        <dbReference type="PROSITE-ProRule" id="PRU00192"/>
    </source>
</evidence>
<keyword evidence="4" id="KW-0472">Membrane</keyword>
<sequence length="366" mass="42150">MDHRIDSVPNQSIMSDRKNEDACGEDFDIDQLPKQINKLIHQKSSQQPFSASVGAMNSSTPTSNVNANQNFRWPVNLSNPWPYQSNPNFMMNNYPYFNQNHQYYQPVYTNQNVRRWNSNNNFTPIDQAFVSKLAEDKMSSTFKSIEMILETFHSINSILDSTYSAILNSFRTIAGVTDQLIMVHNQLIELALIPRLIRMVLNFLIWFFKFFGLGTTNLVKFMDRKINENIWNTIVERSNKSTDFFDSTSKSSNEEHFSLWPIMLFFSLIFGTPYVAWRLLNGTNSSSLEQSIPTWASKRERNFKAIALKNHQSRGPNEIGFRKGQILLIKPDSLRPDSTTVVVCTIDRQPQIGLVPLNLIKIIANT</sequence>
<dbReference type="GO" id="GO:0005777">
    <property type="term" value="C:peroxisome"/>
    <property type="evidence" value="ECO:0007669"/>
    <property type="project" value="InterPro"/>
</dbReference>
<dbReference type="EnsemblMetazoa" id="SSS_115s_mrna">
    <property type="protein sequence ID" value="KAF7490297.1"/>
    <property type="gene ID" value="SSS_115"/>
</dbReference>
<evidence type="ECO:0000313" key="8">
    <source>
        <dbReference type="Proteomes" id="UP000070412"/>
    </source>
</evidence>
<feature type="transmembrane region" description="Helical" evidence="4">
    <location>
        <begin position="257"/>
        <end position="277"/>
    </location>
</feature>
<proteinExistence type="predicted"/>
<keyword evidence="4" id="KW-1133">Transmembrane helix</keyword>
<gene>
    <name evidence="6" type="primary">SSS_115g</name>
    <name evidence="6" type="ORF">SSS_115</name>
</gene>
<name>A0A834R736_SARSC</name>
<dbReference type="InterPro" id="IPR001452">
    <property type="entry name" value="SH3_domain"/>
</dbReference>
<keyword evidence="1 2" id="KW-0728">SH3 domain</keyword>
<dbReference type="OrthoDB" id="10037838at2759"/>
<dbReference type="EMBL" id="WVUK01000062">
    <property type="protein sequence ID" value="KAF7490297.1"/>
    <property type="molecule type" value="Genomic_DNA"/>
</dbReference>
<evidence type="ECO:0000256" key="1">
    <source>
        <dbReference type="ARBA" id="ARBA00022443"/>
    </source>
</evidence>
<accession>A0A834R736</accession>
<evidence type="ECO:0000256" key="3">
    <source>
        <dbReference type="SAM" id="MobiDB-lite"/>
    </source>
</evidence>
<dbReference type="GO" id="GO:0016560">
    <property type="term" value="P:protein import into peroxisome matrix, docking"/>
    <property type="evidence" value="ECO:0007669"/>
    <property type="project" value="InterPro"/>
</dbReference>
<reference evidence="6" key="2">
    <citation type="submission" date="2020-01" db="EMBL/GenBank/DDBJ databases">
        <authorList>
            <person name="Korhonen P.K.K."/>
            <person name="Guangxu M.G."/>
            <person name="Wang T.W."/>
            <person name="Stroehlein A.J.S."/>
            <person name="Young N.D."/>
            <person name="Ang C.-S.A."/>
            <person name="Fernando D.W.F."/>
            <person name="Lu H.L."/>
            <person name="Taylor S.T."/>
            <person name="Ehtesham M.E.M."/>
            <person name="Najaraj S.H.N."/>
            <person name="Harsha G.H.G."/>
            <person name="Madugundu A.M."/>
            <person name="Renuse S.R."/>
            <person name="Holt D.H."/>
            <person name="Pandey A.P."/>
            <person name="Papenfuss A.P."/>
            <person name="Gasser R.B.G."/>
            <person name="Fischer K.F."/>
        </authorList>
    </citation>
    <scope>NUCLEOTIDE SEQUENCE</scope>
    <source>
        <strain evidence="6">SSS_KF_BRIS2020</strain>
    </source>
</reference>
<feature type="region of interest" description="Disordered" evidence="3">
    <location>
        <begin position="1"/>
        <end position="21"/>
    </location>
</feature>
<dbReference type="GO" id="GO:0016020">
    <property type="term" value="C:membrane"/>
    <property type="evidence" value="ECO:0007669"/>
    <property type="project" value="InterPro"/>
</dbReference>
<evidence type="ECO:0000259" key="5">
    <source>
        <dbReference type="PROSITE" id="PS50002"/>
    </source>
</evidence>
<dbReference type="AlphaFoldDB" id="A0A834R736"/>
<dbReference type="InterPro" id="IPR007223">
    <property type="entry name" value="Peroxin-13_N"/>
</dbReference>
<organism evidence="6">
    <name type="scientific">Sarcoptes scabiei</name>
    <name type="common">Itch mite</name>
    <name type="synonym">Acarus scabiei</name>
    <dbReference type="NCBI Taxonomy" id="52283"/>
    <lineage>
        <taxon>Eukaryota</taxon>
        <taxon>Metazoa</taxon>
        <taxon>Ecdysozoa</taxon>
        <taxon>Arthropoda</taxon>
        <taxon>Chelicerata</taxon>
        <taxon>Arachnida</taxon>
        <taxon>Acari</taxon>
        <taxon>Acariformes</taxon>
        <taxon>Sarcoptiformes</taxon>
        <taxon>Astigmata</taxon>
        <taxon>Psoroptidia</taxon>
        <taxon>Sarcoptoidea</taxon>
        <taxon>Sarcoptidae</taxon>
        <taxon>Sarcoptinae</taxon>
        <taxon>Sarcoptes</taxon>
    </lineage>
</organism>
<evidence type="ECO:0000313" key="7">
    <source>
        <dbReference type="EnsemblMetazoa" id="KAF7490297.1"/>
    </source>
</evidence>
<keyword evidence="4" id="KW-0812">Transmembrane</keyword>
<feature type="region of interest" description="Disordered" evidence="3">
    <location>
        <begin position="42"/>
        <end position="62"/>
    </location>
</feature>
<feature type="transmembrane region" description="Helical" evidence="4">
    <location>
        <begin position="200"/>
        <end position="219"/>
    </location>
</feature>
<dbReference type="Pfam" id="PF04088">
    <property type="entry name" value="Peroxin-13_N"/>
    <property type="match status" value="1"/>
</dbReference>
<feature type="domain" description="SH3" evidence="5">
    <location>
        <begin position="300"/>
        <end position="365"/>
    </location>
</feature>
<evidence type="ECO:0000313" key="6">
    <source>
        <dbReference type="EMBL" id="KAF7490297.1"/>
    </source>
</evidence>
<dbReference type="InterPro" id="IPR036028">
    <property type="entry name" value="SH3-like_dom_sf"/>
</dbReference>
<dbReference type="PROSITE" id="PS50002">
    <property type="entry name" value="SH3"/>
    <property type="match status" value="1"/>
</dbReference>
<evidence type="ECO:0000256" key="4">
    <source>
        <dbReference type="SAM" id="Phobius"/>
    </source>
</evidence>
<reference evidence="7" key="3">
    <citation type="submission" date="2022-06" db="UniProtKB">
        <authorList>
            <consortium name="EnsemblMetazoa"/>
        </authorList>
    </citation>
    <scope>IDENTIFICATION</scope>
</reference>